<gene>
    <name evidence="4" type="ORF">CQW23_00710</name>
</gene>
<dbReference type="PROSITE" id="PS51375">
    <property type="entry name" value="PPR"/>
    <property type="match status" value="3"/>
</dbReference>
<dbReference type="Pfam" id="PF01535">
    <property type="entry name" value="PPR"/>
    <property type="match status" value="2"/>
</dbReference>
<dbReference type="Proteomes" id="UP000224567">
    <property type="component" value="Unassembled WGS sequence"/>
</dbReference>
<dbReference type="InterPro" id="IPR011990">
    <property type="entry name" value="TPR-like_helical_dom_sf"/>
</dbReference>
<name>A0A2G2XLI7_CAPBA</name>
<comment type="similarity">
    <text evidence="1">Belongs to the PPR family. P subfamily.</text>
</comment>
<dbReference type="OrthoDB" id="185373at2759"/>
<evidence type="ECO:0000256" key="2">
    <source>
        <dbReference type="ARBA" id="ARBA00022737"/>
    </source>
</evidence>
<keyword evidence="2" id="KW-0677">Repeat</keyword>
<feature type="repeat" description="PPR" evidence="3">
    <location>
        <begin position="101"/>
        <end position="135"/>
    </location>
</feature>
<evidence type="ECO:0000313" key="4">
    <source>
        <dbReference type="EMBL" id="PHT58347.1"/>
    </source>
</evidence>
<evidence type="ECO:0000313" key="5">
    <source>
        <dbReference type="Proteomes" id="UP000224567"/>
    </source>
</evidence>
<dbReference type="NCBIfam" id="TIGR00756">
    <property type="entry name" value="PPR"/>
    <property type="match status" value="2"/>
</dbReference>
<dbReference type="InterPro" id="IPR002885">
    <property type="entry name" value="PPR_rpt"/>
</dbReference>
<feature type="repeat" description="PPR" evidence="3">
    <location>
        <begin position="7"/>
        <end position="41"/>
    </location>
</feature>
<dbReference type="AlphaFoldDB" id="A0A2G2XLI7"/>
<comment type="caution">
    <text evidence="4">The sequence shown here is derived from an EMBL/GenBank/DDBJ whole genome shotgun (WGS) entry which is preliminary data.</text>
</comment>
<dbReference type="Gene3D" id="1.25.40.10">
    <property type="entry name" value="Tetratricopeptide repeat domain"/>
    <property type="match status" value="1"/>
</dbReference>
<accession>A0A2G2XLI7</accession>
<reference evidence="5" key="2">
    <citation type="journal article" date="2017" name="J. Anim. Genet.">
        <title>Multiple reference genome sequences of hot pepper reveal the massive evolution of plant disease resistance genes by retroduplication.</title>
        <authorList>
            <person name="Kim S."/>
            <person name="Park J."/>
            <person name="Yeom S.-I."/>
            <person name="Kim Y.-M."/>
            <person name="Seo E."/>
            <person name="Kim K.-T."/>
            <person name="Kim M.-S."/>
            <person name="Lee J.M."/>
            <person name="Cheong K."/>
            <person name="Shin H.-S."/>
            <person name="Kim S.-B."/>
            <person name="Han K."/>
            <person name="Lee J."/>
            <person name="Park M."/>
            <person name="Lee H.-A."/>
            <person name="Lee H.-Y."/>
            <person name="Lee Y."/>
            <person name="Oh S."/>
            <person name="Lee J.H."/>
            <person name="Choi E."/>
            <person name="Choi E."/>
            <person name="Lee S.E."/>
            <person name="Jeon J."/>
            <person name="Kim H."/>
            <person name="Choi G."/>
            <person name="Song H."/>
            <person name="Lee J."/>
            <person name="Lee S.-C."/>
            <person name="Kwon J.-K."/>
            <person name="Lee H.-Y."/>
            <person name="Koo N."/>
            <person name="Hong Y."/>
            <person name="Kim R.W."/>
            <person name="Kang W.-H."/>
            <person name="Huh J.H."/>
            <person name="Kang B.-C."/>
            <person name="Yang T.-J."/>
            <person name="Lee Y.-H."/>
            <person name="Bennetzen J.L."/>
            <person name="Choi D."/>
        </authorList>
    </citation>
    <scope>NUCLEOTIDE SEQUENCE [LARGE SCALE GENOMIC DNA]</scope>
    <source>
        <strain evidence="5">cv. PBC81</strain>
    </source>
</reference>
<feature type="repeat" description="PPR" evidence="3">
    <location>
        <begin position="66"/>
        <end position="100"/>
    </location>
</feature>
<dbReference type="PANTHER" id="PTHR47941">
    <property type="entry name" value="PENTATRICOPEPTIDE REPEAT-CONTAINING PROTEIN 3, MITOCHONDRIAL"/>
    <property type="match status" value="1"/>
</dbReference>
<reference evidence="4 5" key="1">
    <citation type="journal article" date="2017" name="Genome Biol.">
        <title>New reference genome sequences of hot pepper reveal the massive evolution of plant disease-resistance genes by retroduplication.</title>
        <authorList>
            <person name="Kim S."/>
            <person name="Park J."/>
            <person name="Yeom S.I."/>
            <person name="Kim Y.M."/>
            <person name="Seo E."/>
            <person name="Kim K.T."/>
            <person name="Kim M.S."/>
            <person name="Lee J.M."/>
            <person name="Cheong K."/>
            <person name="Shin H.S."/>
            <person name="Kim S.B."/>
            <person name="Han K."/>
            <person name="Lee J."/>
            <person name="Park M."/>
            <person name="Lee H.A."/>
            <person name="Lee H.Y."/>
            <person name="Lee Y."/>
            <person name="Oh S."/>
            <person name="Lee J.H."/>
            <person name="Choi E."/>
            <person name="Choi E."/>
            <person name="Lee S.E."/>
            <person name="Jeon J."/>
            <person name="Kim H."/>
            <person name="Choi G."/>
            <person name="Song H."/>
            <person name="Lee J."/>
            <person name="Lee S.C."/>
            <person name="Kwon J.K."/>
            <person name="Lee H.Y."/>
            <person name="Koo N."/>
            <person name="Hong Y."/>
            <person name="Kim R.W."/>
            <person name="Kang W.H."/>
            <person name="Huh J.H."/>
            <person name="Kang B.C."/>
            <person name="Yang T.J."/>
            <person name="Lee Y.H."/>
            <person name="Bennetzen J.L."/>
            <person name="Choi D."/>
        </authorList>
    </citation>
    <scope>NUCLEOTIDE SEQUENCE [LARGE SCALE GENOMIC DNA]</scope>
    <source>
        <strain evidence="5">cv. PBC81</strain>
    </source>
</reference>
<protein>
    <recommendedName>
        <fullName evidence="6">Pentatricopeptide repeat-containing protein</fullName>
    </recommendedName>
</protein>
<sequence length="199" mass="22519">MGLCVPNSFTYNCLLDAISKGGDVGLTELRLKEMCSYGWELDNKWGKVDKAFELVERIEDLNISLNEKTCFVLTHGFVRESRTDKAVQLLDKMKKMGFVMDIFDYGVLIEEFSRDKEIEKAIELYEDMNVSGKGMMQAPFSCEGDVCAWSSTFGEILHTAHAETLQRQASNQVFNFLADMVQEGYLPDVVGHSAVKWPC</sequence>
<keyword evidence="5" id="KW-1185">Reference proteome</keyword>
<evidence type="ECO:0000256" key="1">
    <source>
        <dbReference type="ARBA" id="ARBA00007626"/>
    </source>
</evidence>
<dbReference type="EMBL" id="MLFT02000001">
    <property type="protein sequence ID" value="PHT58347.1"/>
    <property type="molecule type" value="Genomic_DNA"/>
</dbReference>
<evidence type="ECO:0000256" key="3">
    <source>
        <dbReference type="PROSITE-ProRule" id="PRU00708"/>
    </source>
</evidence>
<evidence type="ECO:0008006" key="6">
    <source>
        <dbReference type="Google" id="ProtNLM"/>
    </source>
</evidence>
<proteinExistence type="inferred from homology"/>
<organism evidence="4 5">
    <name type="scientific">Capsicum baccatum</name>
    <name type="common">Peruvian pepper</name>
    <dbReference type="NCBI Taxonomy" id="33114"/>
    <lineage>
        <taxon>Eukaryota</taxon>
        <taxon>Viridiplantae</taxon>
        <taxon>Streptophyta</taxon>
        <taxon>Embryophyta</taxon>
        <taxon>Tracheophyta</taxon>
        <taxon>Spermatophyta</taxon>
        <taxon>Magnoliopsida</taxon>
        <taxon>eudicotyledons</taxon>
        <taxon>Gunneridae</taxon>
        <taxon>Pentapetalae</taxon>
        <taxon>asterids</taxon>
        <taxon>lamiids</taxon>
        <taxon>Solanales</taxon>
        <taxon>Solanaceae</taxon>
        <taxon>Solanoideae</taxon>
        <taxon>Capsiceae</taxon>
        <taxon>Capsicum</taxon>
    </lineage>
</organism>